<proteinExistence type="inferred from homology"/>
<dbReference type="InterPro" id="IPR006461">
    <property type="entry name" value="PLAC_motif_containing"/>
</dbReference>
<protein>
    <submittedName>
        <fullName evidence="2">Placenta-specific gene 8 protein-like</fullName>
    </submittedName>
</protein>
<accession>A0A669E1V4</accession>
<reference evidence="2" key="3">
    <citation type="submission" date="2025-09" db="UniProtKB">
        <authorList>
            <consortium name="Ensembl"/>
        </authorList>
    </citation>
    <scope>IDENTIFICATION</scope>
</reference>
<comment type="similarity">
    <text evidence="1">Belongs to the cornifelin family.</text>
</comment>
<name>A0A669E1V4_ORENI</name>
<dbReference type="InParanoid" id="A0A669E1V4"/>
<sequence length="188" mass="20732">MHFFNFGLPAPLLSQSNPIASWHTMAEKTLVDWDAGLFDCFEEVNTCCYGFWCGPCLACTVSGRFGENNCLPLCDIFGSAALAACGMPLCVPPAVLSVRAAMRNRYGIKGSLCKDIAISCFCEWCSWCQMHRELRHRKKTPTVVNIQNNTVVNMQPIPTVQPGVMMMMPAQPVATGFMTQPTVVIQTK</sequence>
<reference evidence="2" key="2">
    <citation type="submission" date="2025-08" db="UniProtKB">
        <authorList>
            <consortium name="Ensembl"/>
        </authorList>
    </citation>
    <scope>IDENTIFICATION</scope>
</reference>
<dbReference type="GeneTree" id="ENSGT00940000163701"/>
<dbReference type="PANTHER" id="PTHR15907">
    <property type="entry name" value="DUF614 FAMILY PROTEIN-RELATED"/>
    <property type="match status" value="1"/>
</dbReference>
<reference evidence="3" key="1">
    <citation type="submission" date="2012-01" db="EMBL/GenBank/DDBJ databases">
        <title>The Genome Sequence of Oreochromis niloticus (Nile Tilapia).</title>
        <authorList>
            <consortium name="Broad Institute Genome Assembly Team"/>
            <consortium name="Broad Institute Sequencing Platform"/>
            <person name="Di Palma F."/>
            <person name="Johnson J."/>
            <person name="Lander E.S."/>
            <person name="Lindblad-Toh K."/>
        </authorList>
    </citation>
    <scope>NUCLEOTIDE SEQUENCE [LARGE SCALE GENOMIC DNA]</scope>
</reference>
<dbReference type="Proteomes" id="UP000005207">
    <property type="component" value="Linkage group LG17"/>
</dbReference>
<evidence type="ECO:0000313" key="3">
    <source>
        <dbReference type="Proteomes" id="UP000005207"/>
    </source>
</evidence>
<dbReference type="Pfam" id="PF04749">
    <property type="entry name" value="PLAC8"/>
    <property type="match status" value="1"/>
</dbReference>
<dbReference type="AlphaFoldDB" id="A0A669E1V4"/>
<keyword evidence="3" id="KW-1185">Reference proteome</keyword>
<evidence type="ECO:0000256" key="1">
    <source>
        <dbReference type="ARBA" id="ARBA00009024"/>
    </source>
</evidence>
<gene>
    <name evidence="2" type="primary">LOC109195089</name>
</gene>
<evidence type="ECO:0000313" key="2">
    <source>
        <dbReference type="Ensembl" id="ENSONIP00000066743.1"/>
    </source>
</evidence>
<dbReference type="Ensembl" id="ENSONIT00000065457.1">
    <property type="protein sequence ID" value="ENSONIP00000066743.1"/>
    <property type="gene ID" value="ENSONIG00000034155.1"/>
</dbReference>
<organism evidence="2 3">
    <name type="scientific">Oreochromis niloticus</name>
    <name type="common">Nile tilapia</name>
    <name type="synonym">Tilapia nilotica</name>
    <dbReference type="NCBI Taxonomy" id="8128"/>
    <lineage>
        <taxon>Eukaryota</taxon>
        <taxon>Metazoa</taxon>
        <taxon>Chordata</taxon>
        <taxon>Craniata</taxon>
        <taxon>Vertebrata</taxon>
        <taxon>Euteleostomi</taxon>
        <taxon>Actinopterygii</taxon>
        <taxon>Neopterygii</taxon>
        <taxon>Teleostei</taxon>
        <taxon>Neoteleostei</taxon>
        <taxon>Acanthomorphata</taxon>
        <taxon>Ovalentaria</taxon>
        <taxon>Cichlomorphae</taxon>
        <taxon>Cichliformes</taxon>
        <taxon>Cichlidae</taxon>
        <taxon>African cichlids</taxon>
        <taxon>Pseudocrenilabrinae</taxon>
        <taxon>Oreochromini</taxon>
        <taxon>Oreochromis</taxon>
    </lineage>
</organism>
<dbReference type="NCBIfam" id="TIGR01571">
    <property type="entry name" value="A_thal_Cys_rich"/>
    <property type="match status" value="1"/>
</dbReference>